<dbReference type="PANTHER" id="PTHR34382:SF7">
    <property type="entry name" value="PTS SYSTEM N,N'-DIACETYLCHITOBIOSE-SPECIFIC EIIA COMPONENT"/>
    <property type="match status" value="1"/>
</dbReference>
<sequence length="105" mass="12000">MIENMEIIIFEIISQAGMAKGLAYKALEEAEKSDFKKADQLLKEADSYLTEAHKIQTDIIQAEASGERTELSLLFVHAQDHIMTAIEARTLIEHMIRMYKKMAEK</sequence>
<dbReference type="PROSITE" id="PS51095">
    <property type="entry name" value="PTS_EIIA_TYPE_3"/>
    <property type="match status" value="1"/>
</dbReference>
<dbReference type="PANTHER" id="PTHR34382">
    <property type="entry name" value="PTS SYSTEM N,N'-DIACETYLCHITOBIOSE-SPECIFIC EIIA COMPONENT"/>
    <property type="match status" value="1"/>
</dbReference>
<dbReference type="SUPFAM" id="SSF46973">
    <property type="entry name" value="Enzyme IIa from lactose specific PTS, IIa-lac"/>
    <property type="match status" value="1"/>
</dbReference>
<dbReference type="EMBL" id="CP016786">
    <property type="protein sequence ID" value="ASW42347.1"/>
    <property type="molecule type" value="Genomic_DNA"/>
</dbReference>
<keyword evidence="4" id="KW-0598">Phosphotransferase system</keyword>
<evidence type="ECO:0000313" key="9">
    <source>
        <dbReference type="Proteomes" id="UP000264883"/>
    </source>
</evidence>
<feature type="binding site" evidence="6">
    <location>
        <position position="80"/>
    </location>
    <ligand>
        <name>Mg(2+)</name>
        <dbReference type="ChEBI" id="CHEBI:18420"/>
        <note>ligand shared between all trimeric partners</note>
    </ligand>
</feature>
<dbReference type="GO" id="GO:0016740">
    <property type="term" value="F:transferase activity"/>
    <property type="evidence" value="ECO:0007669"/>
    <property type="project" value="UniProtKB-KW"/>
</dbReference>
<evidence type="ECO:0000256" key="5">
    <source>
        <dbReference type="PIRSR" id="PIRSR000699-1"/>
    </source>
</evidence>
<feature type="modified residue" description="Phosphohistidine; by HPr" evidence="7">
    <location>
        <position position="77"/>
    </location>
</feature>
<evidence type="ECO:0000256" key="3">
    <source>
        <dbReference type="ARBA" id="ARBA00022679"/>
    </source>
</evidence>
<organism evidence="8 9">
    <name type="scientific">Clostridium isatidis</name>
    <dbReference type="NCBI Taxonomy" id="182773"/>
    <lineage>
        <taxon>Bacteria</taxon>
        <taxon>Bacillati</taxon>
        <taxon>Bacillota</taxon>
        <taxon>Clostridia</taxon>
        <taxon>Eubacteriales</taxon>
        <taxon>Clostridiaceae</taxon>
        <taxon>Clostridium</taxon>
    </lineage>
</organism>
<dbReference type="GO" id="GO:0046872">
    <property type="term" value="F:metal ion binding"/>
    <property type="evidence" value="ECO:0007669"/>
    <property type="project" value="UniProtKB-KW"/>
</dbReference>
<dbReference type="RefSeq" id="WP_119864478.1">
    <property type="nucleotide sequence ID" value="NZ_CP016786.1"/>
</dbReference>
<dbReference type="PIRSF" id="PIRSF000699">
    <property type="entry name" value="PTS_IILac_III"/>
    <property type="match status" value="1"/>
</dbReference>
<keyword evidence="2" id="KW-0762">Sugar transport</keyword>
<evidence type="ECO:0000256" key="6">
    <source>
        <dbReference type="PIRSR" id="PIRSR000699-2"/>
    </source>
</evidence>
<keyword evidence="9" id="KW-1185">Reference proteome</keyword>
<dbReference type="Gene3D" id="1.20.58.80">
    <property type="entry name" value="Phosphotransferase system, lactose/cellobiose-type IIA subunit"/>
    <property type="match status" value="1"/>
</dbReference>
<dbReference type="Pfam" id="PF02255">
    <property type="entry name" value="PTS_IIA"/>
    <property type="match status" value="1"/>
</dbReference>
<keyword evidence="1" id="KW-0813">Transport</keyword>
<gene>
    <name evidence="8" type="ORF">BEN51_02250</name>
</gene>
<feature type="active site" description="Tele-phosphohistidine intermediate" evidence="5">
    <location>
        <position position="77"/>
    </location>
</feature>
<keyword evidence="6" id="KW-0479">Metal-binding</keyword>
<evidence type="ECO:0000313" key="8">
    <source>
        <dbReference type="EMBL" id="ASW42347.1"/>
    </source>
</evidence>
<dbReference type="KEGG" id="cia:BEN51_02250"/>
<keyword evidence="6" id="KW-0460">Magnesium</keyword>
<keyword evidence="3" id="KW-0808">Transferase</keyword>
<comment type="cofactor">
    <cofactor evidence="6">
        <name>Mg(2+)</name>
        <dbReference type="ChEBI" id="CHEBI:18420"/>
    </cofactor>
    <text evidence="6">Binds 1 Mg(2+) ion per trimer.</text>
</comment>
<protein>
    <submittedName>
        <fullName evidence="8">PTS mannose transporter subunit IIA</fullName>
    </submittedName>
</protein>
<dbReference type="OrthoDB" id="389577at2"/>
<evidence type="ECO:0000256" key="4">
    <source>
        <dbReference type="ARBA" id="ARBA00022683"/>
    </source>
</evidence>
<proteinExistence type="predicted"/>
<dbReference type="InterPro" id="IPR036542">
    <property type="entry name" value="PTS_IIA_lac/cel_sf"/>
</dbReference>
<dbReference type="InterPro" id="IPR003188">
    <property type="entry name" value="PTS_IIA_lac/cel"/>
</dbReference>
<dbReference type="CDD" id="cd00215">
    <property type="entry name" value="PTS_IIA_lac"/>
    <property type="match status" value="1"/>
</dbReference>
<reference evidence="8 9" key="1">
    <citation type="submission" date="2016-08" db="EMBL/GenBank/DDBJ databases">
        <title>Complete Genome Sequence Of The Indigo Reducing Clostridium isatidis DSM15098.</title>
        <authorList>
            <person name="Little G.T."/>
            <person name="Minton N.P."/>
        </authorList>
    </citation>
    <scope>NUCLEOTIDE SEQUENCE [LARGE SCALE GENOMIC DNA]</scope>
    <source>
        <strain evidence="8 9">DSM 15098</strain>
    </source>
</reference>
<dbReference type="AlphaFoldDB" id="A0A343J9Y9"/>
<dbReference type="GO" id="GO:0009401">
    <property type="term" value="P:phosphoenolpyruvate-dependent sugar phosphotransferase system"/>
    <property type="evidence" value="ECO:0007669"/>
    <property type="project" value="UniProtKB-KW"/>
</dbReference>
<accession>A0A343J9Y9</accession>
<dbReference type="Proteomes" id="UP000264883">
    <property type="component" value="Chromosome"/>
</dbReference>
<name>A0A343J9Y9_9CLOT</name>
<evidence type="ECO:0000256" key="2">
    <source>
        <dbReference type="ARBA" id="ARBA00022597"/>
    </source>
</evidence>
<evidence type="ECO:0000256" key="7">
    <source>
        <dbReference type="PROSITE-ProRule" id="PRU00418"/>
    </source>
</evidence>
<evidence type="ECO:0000256" key="1">
    <source>
        <dbReference type="ARBA" id="ARBA00022448"/>
    </source>
</evidence>